<feature type="transmembrane region" description="Helical" evidence="1">
    <location>
        <begin position="91"/>
        <end position="108"/>
    </location>
</feature>
<keyword evidence="1" id="KW-1133">Transmembrane helix</keyword>
<feature type="transmembrane region" description="Helical" evidence="1">
    <location>
        <begin position="185"/>
        <end position="206"/>
    </location>
</feature>
<feature type="transmembrane region" description="Helical" evidence="1">
    <location>
        <begin position="255"/>
        <end position="274"/>
    </location>
</feature>
<feature type="transmembrane region" description="Helical" evidence="1">
    <location>
        <begin position="387"/>
        <end position="419"/>
    </location>
</feature>
<keyword evidence="1" id="KW-0472">Membrane</keyword>
<accession>A0A4U3KZ58</accession>
<sequence length="462" mass="52615">MKIAETIDTNLPMLHHEVRRMDNIAEKLIVSDSNHKRLSSYVVSLPLMKKWYQVALFNLVVLALLGLLMRYKMNFPFPVLEQKNILHAHSHFAFNGWIGFLLQVLIVDEFTHDYKKSTRFWNRFFLVSTVVNHAMIFSFAWEGYGAISIALSTAGLWLSYVFAYKIFKTLPAASSKNESIKFVKAALFFMLLSSLGPYALAIIMALHVSNVYWSQNALLFFLHFQYSGWFTFATLAFLIKKLEQSPAFNFRTERAFFLLLAVTCVPSYFYTMLWQHRPETVTVVMAITAILQAISLYFFVLLLYKNGRNAFTKLPAICRWLYTLAVAAYILKVILPFFILHPHVGQLALGLRPIIIGYLHLVFLSFVSMYLLGILADKNIVPHDNRISLTGLVTFAVGITINEILLAAQGLAAMYVLYLPAVSKLLFYNTLILVMGAIVLFAAACKKQACPSFYIKSLKLNI</sequence>
<feature type="transmembrane region" description="Helical" evidence="1">
    <location>
        <begin position="218"/>
        <end position="239"/>
    </location>
</feature>
<evidence type="ECO:0000256" key="1">
    <source>
        <dbReference type="SAM" id="Phobius"/>
    </source>
</evidence>
<keyword evidence="3" id="KW-1185">Reference proteome</keyword>
<feature type="transmembrane region" description="Helical" evidence="1">
    <location>
        <begin position="351"/>
        <end position="375"/>
    </location>
</feature>
<feature type="transmembrane region" description="Helical" evidence="1">
    <location>
        <begin position="120"/>
        <end position="140"/>
    </location>
</feature>
<dbReference type="EMBL" id="SZQL01000009">
    <property type="protein sequence ID" value="TKK68051.1"/>
    <property type="molecule type" value="Genomic_DNA"/>
</dbReference>
<dbReference type="RefSeq" id="WP_137262154.1">
    <property type="nucleotide sequence ID" value="NZ_SZQL01000009.1"/>
</dbReference>
<reference evidence="2 3" key="1">
    <citation type="submission" date="2019-05" db="EMBL/GenBank/DDBJ databases">
        <title>Panacibacter sp. strain 17mud1-8 Genome sequencing and assembly.</title>
        <authorList>
            <person name="Chhetri G."/>
        </authorList>
    </citation>
    <scope>NUCLEOTIDE SEQUENCE [LARGE SCALE GENOMIC DNA]</scope>
    <source>
        <strain evidence="2 3">17mud1-8</strain>
    </source>
</reference>
<comment type="caution">
    <text evidence="2">The sequence shown here is derived from an EMBL/GenBank/DDBJ whole genome shotgun (WGS) entry which is preliminary data.</text>
</comment>
<feature type="transmembrane region" description="Helical" evidence="1">
    <location>
        <begin position="425"/>
        <end position="445"/>
    </location>
</feature>
<keyword evidence="1" id="KW-0812">Transmembrane</keyword>
<feature type="transmembrane region" description="Helical" evidence="1">
    <location>
        <begin position="146"/>
        <end position="164"/>
    </location>
</feature>
<dbReference type="AlphaFoldDB" id="A0A4U3KZ58"/>
<dbReference type="OrthoDB" id="2827525at2"/>
<proteinExistence type="predicted"/>
<feature type="transmembrane region" description="Helical" evidence="1">
    <location>
        <begin position="316"/>
        <end position="339"/>
    </location>
</feature>
<evidence type="ECO:0000313" key="3">
    <source>
        <dbReference type="Proteomes" id="UP000305848"/>
    </source>
</evidence>
<feature type="transmembrane region" description="Helical" evidence="1">
    <location>
        <begin position="51"/>
        <end position="71"/>
    </location>
</feature>
<name>A0A4U3KZ58_9BACT</name>
<organism evidence="2 3">
    <name type="scientific">Ilyomonas limi</name>
    <dbReference type="NCBI Taxonomy" id="2575867"/>
    <lineage>
        <taxon>Bacteria</taxon>
        <taxon>Pseudomonadati</taxon>
        <taxon>Bacteroidota</taxon>
        <taxon>Chitinophagia</taxon>
        <taxon>Chitinophagales</taxon>
        <taxon>Chitinophagaceae</taxon>
        <taxon>Ilyomonas</taxon>
    </lineage>
</organism>
<protein>
    <submittedName>
        <fullName evidence="2">Uncharacterized protein</fullName>
    </submittedName>
</protein>
<gene>
    <name evidence="2" type="ORF">FC093_12620</name>
</gene>
<evidence type="ECO:0000313" key="2">
    <source>
        <dbReference type="EMBL" id="TKK68051.1"/>
    </source>
</evidence>
<feature type="transmembrane region" description="Helical" evidence="1">
    <location>
        <begin position="280"/>
        <end position="304"/>
    </location>
</feature>
<dbReference type="Proteomes" id="UP000305848">
    <property type="component" value="Unassembled WGS sequence"/>
</dbReference>